<evidence type="ECO:0000313" key="3">
    <source>
        <dbReference type="Proteomes" id="UP001218188"/>
    </source>
</evidence>
<protein>
    <submittedName>
        <fullName evidence="2">Uncharacterized protein</fullName>
    </submittedName>
</protein>
<name>A0AAD6WYB8_9AGAR</name>
<organism evidence="2 3">
    <name type="scientific">Mycena alexandri</name>
    <dbReference type="NCBI Taxonomy" id="1745969"/>
    <lineage>
        <taxon>Eukaryota</taxon>
        <taxon>Fungi</taxon>
        <taxon>Dikarya</taxon>
        <taxon>Basidiomycota</taxon>
        <taxon>Agaricomycotina</taxon>
        <taxon>Agaricomycetes</taxon>
        <taxon>Agaricomycetidae</taxon>
        <taxon>Agaricales</taxon>
        <taxon>Marasmiineae</taxon>
        <taxon>Mycenaceae</taxon>
        <taxon>Mycena</taxon>
    </lineage>
</organism>
<gene>
    <name evidence="2" type="ORF">C8F04DRAFT_1187961</name>
</gene>
<feature type="compositionally biased region" description="Basic and acidic residues" evidence="1">
    <location>
        <begin position="57"/>
        <end position="79"/>
    </location>
</feature>
<keyword evidence="3" id="KW-1185">Reference proteome</keyword>
<evidence type="ECO:0000313" key="2">
    <source>
        <dbReference type="EMBL" id="KAJ7029180.1"/>
    </source>
</evidence>
<accession>A0AAD6WYB8</accession>
<proteinExistence type="predicted"/>
<feature type="compositionally biased region" description="Polar residues" evidence="1">
    <location>
        <begin position="571"/>
        <end position="602"/>
    </location>
</feature>
<dbReference type="AlphaFoldDB" id="A0AAD6WYB8"/>
<feature type="region of interest" description="Disordered" evidence="1">
    <location>
        <begin position="213"/>
        <end position="262"/>
    </location>
</feature>
<feature type="compositionally biased region" description="Basic and acidic residues" evidence="1">
    <location>
        <begin position="484"/>
        <end position="502"/>
    </location>
</feature>
<dbReference type="Proteomes" id="UP001218188">
    <property type="component" value="Unassembled WGS sequence"/>
</dbReference>
<feature type="compositionally biased region" description="Basic residues" evidence="1">
    <location>
        <begin position="546"/>
        <end position="567"/>
    </location>
</feature>
<comment type="caution">
    <text evidence="2">The sequence shown here is derived from an EMBL/GenBank/DDBJ whole genome shotgun (WGS) entry which is preliminary data.</text>
</comment>
<reference evidence="2" key="1">
    <citation type="submission" date="2023-03" db="EMBL/GenBank/DDBJ databases">
        <title>Massive genome expansion in bonnet fungi (Mycena s.s.) driven by repeated elements and novel gene families across ecological guilds.</title>
        <authorList>
            <consortium name="Lawrence Berkeley National Laboratory"/>
            <person name="Harder C.B."/>
            <person name="Miyauchi S."/>
            <person name="Viragh M."/>
            <person name="Kuo A."/>
            <person name="Thoen E."/>
            <person name="Andreopoulos B."/>
            <person name="Lu D."/>
            <person name="Skrede I."/>
            <person name="Drula E."/>
            <person name="Henrissat B."/>
            <person name="Morin E."/>
            <person name="Kohler A."/>
            <person name="Barry K."/>
            <person name="LaButti K."/>
            <person name="Morin E."/>
            <person name="Salamov A."/>
            <person name="Lipzen A."/>
            <person name="Mereny Z."/>
            <person name="Hegedus B."/>
            <person name="Baldrian P."/>
            <person name="Stursova M."/>
            <person name="Weitz H."/>
            <person name="Taylor A."/>
            <person name="Grigoriev I.V."/>
            <person name="Nagy L.G."/>
            <person name="Martin F."/>
            <person name="Kauserud H."/>
        </authorList>
    </citation>
    <scope>NUCLEOTIDE SEQUENCE</scope>
    <source>
        <strain evidence="2">CBHHK200</strain>
    </source>
</reference>
<dbReference type="EMBL" id="JARJCM010000104">
    <property type="protein sequence ID" value="KAJ7029180.1"/>
    <property type="molecule type" value="Genomic_DNA"/>
</dbReference>
<feature type="compositionally biased region" description="Low complexity" evidence="1">
    <location>
        <begin position="106"/>
        <end position="123"/>
    </location>
</feature>
<feature type="region of interest" description="Disordered" evidence="1">
    <location>
        <begin position="1"/>
        <end position="181"/>
    </location>
</feature>
<feature type="region of interest" description="Disordered" evidence="1">
    <location>
        <begin position="484"/>
        <end position="602"/>
    </location>
</feature>
<feature type="compositionally biased region" description="Basic residues" evidence="1">
    <location>
        <begin position="1"/>
        <end position="21"/>
    </location>
</feature>
<sequence length="602" mass="66039">MSSKKSKKSTTTKTSSSKRKLTSSPTKKAQAAARTSVKKNALAEKNVYDDQEQGDDTGLRPRSSREKKLTVDKLTRDSLKIQYNPAKKHNFPQIPADSPLRPQAPLPKKSIPLPLSSPSYRGGSPPPKSQRYRSSSPADSLPTPRRRRRVPAHKATVWDSDEVDGFEQGKKGLPTVEEKDEDMDMDLLSEEQCRCRDLHALHEEFDAALYGSNDESEEVGKQLNNGQDDHQSQSGEDERSQDGEDDGEDDTGGKLPPAVPGNCSQITGISNISALSSGYFQAPEITGRSCTFLRSAVAGNHPQIERRSRYLLAICGHRRSKVCRHRRSPGMRRIAVQDIKKIYTPGHLPLCKGNKSKKLQSLGYAAQRKDVNVRCMHAARSTDQSTSHVCNISTNSITTSHTLTPTATALTAVGPSLASSSPAPPPLERGARLCGAEKRGLMNGLLAPDEDTMPGIIGYLPRTTLPLPPAPPSQMRAVSPIPHEKSAVAQKSEEKKQKEEPQARSTRRRRCTHAYTPPASATYDDDAGMHQARSTPQESRALPIVHQHHHPHRALPHTRKNKSKKKPPSMPYQTTMTHAARQNTAPTSTAYNDNTSSAVHNA</sequence>
<evidence type="ECO:0000256" key="1">
    <source>
        <dbReference type="SAM" id="MobiDB-lite"/>
    </source>
</evidence>
<feature type="compositionally biased region" description="Basic and acidic residues" evidence="1">
    <location>
        <begin position="227"/>
        <end position="242"/>
    </location>
</feature>